<organism evidence="1">
    <name type="scientific">Eutreptiella gymnastica</name>
    <dbReference type="NCBI Taxonomy" id="73025"/>
    <lineage>
        <taxon>Eukaryota</taxon>
        <taxon>Discoba</taxon>
        <taxon>Euglenozoa</taxon>
        <taxon>Euglenida</taxon>
        <taxon>Spirocuta</taxon>
        <taxon>Euglenophyceae</taxon>
        <taxon>Eutreptiales</taxon>
        <taxon>Eutreptiaceae</taxon>
        <taxon>Eutreptiella</taxon>
    </lineage>
</organism>
<reference evidence="1" key="1">
    <citation type="submission" date="2021-01" db="EMBL/GenBank/DDBJ databases">
        <authorList>
            <person name="Corre E."/>
            <person name="Pelletier E."/>
            <person name="Niang G."/>
            <person name="Scheremetjew M."/>
            <person name="Finn R."/>
            <person name="Kale V."/>
            <person name="Holt S."/>
            <person name="Cochrane G."/>
            <person name="Meng A."/>
            <person name="Brown T."/>
            <person name="Cohen L."/>
        </authorList>
    </citation>
    <scope>NUCLEOTIDE SEQUENCE</scope>
    <source>
        <strain evidence="1">CCMP1594</strain>
    </source>
</reference>
<gene>
    <name evidence="1" type="ORF">EGYM00163_LOCUS25731</name>
</gene>
<dbReference type="EMBL" id="HBJA01073295">
    <property type="protein sequence ID" value="CAE0814575.1"/>
    <property type="molecule type" value="Transcribed_RNA"/>
</dbReference>
<dbReference type="AlphaFoldDB" id="A0A7S4D2Z5"/>
<proteinExistence type="predicted"/>
<accession>A0A7S4D2Z5</accession>
<evidence type="ECO:0000313" key="1">
    <source>
        <dbReference type="EMBL" id="CAE0814575.1"/>
    </source>
</evidence>
<name>A0A7S4D2Z5_9EUGL</name>
<protein>
    <submittedName>
        <fullName evidence="1">Uncharacterized protein</fullName>
    </submittedName>
</protein>
<sequence>MSRPCCFTCCISSPSEQWRSGANCCVSKSLWHYVPELGITCQKYAQGLGPSPAMPHTTDRNFKGGGADAKNELDPQMQVHVLPAHRAEGLGKIIFSGNGPLGQIFLIASIPPPSSPPCSINTLTLTVRQFFLHPARAVHFDMKIQWPSKNAPCSSCPYSEHRASGILSTMDDFVRLWRCRCLPDMCRHTTPLHQPNVRWSDLCTDIQSQNSYFFDPF</sequence>